<dbReference type="InterPro" id="IPR013320">
    <property type="entry name" value="ConA-like_dom_sf"/>
</dbReference>
<dbReference type="InterPro" id="IPR006710">
    <property type="entry name" value="Glyco_hydro_43"/>
</dbReference>
<keyword evidence="3" id="KW-0326">Glycosidase</keyword>
<keyword evidence="2 5" id="KW-0378">Hydrolase</keyword>
<dbReference type="InterPro" id="IPR051795">
    <property type="entry name" value="Glycosyl_Hydrlase_43"/>
</dbReference>
<gene>
    <name evidence="5" type="ORF">ACFQGH_15580</name>
</gene>
<evidence type="ECO:0000256" key="2">
    <source>
        <dbReference type="ARBA" id="ARBA00022801"/>
    </source>
</evidence>
<dbReference type="Gene3D" id="2.115.10.20">
    <property type="entry name" value="Glycosyl hydrolase domain, family 43"/>
    <property type="match status" value="1"/>
</dbReference>
<dbReference type="InterPro" id="IPR023296">
    <property type="entry name" value="Glyco_hydro_beta-prop_sf"/>
</dbReference>
<dbReference type="Proteomes" id="UP001596312">
    <property type="component" value="Unassembled WGS sequence"/>
</dbReference>
<evidence type="ECO:0000313" key="5">
    <source>
        <dbReference type="EMBL" id="MFC6906616.1"/>
    </source>
</evidence>
<dbReference type="InterPro" id="IPR041542">
    <property type="entry name" value="GH43_C2"/>
</dbReference>
<dbReference type="Pfam" id="PF04616">
    <property type="entry name" value="Glyco_hydro_43"/>
    <property type="match status" value="1"/>
</dbReference>
<dbReference type="GO" id="GO:0004553">
    <property type="term" value="F:hydrolase activity, hydrolyzing O-glycosyl compounds"/>
    <property type="evidence" value="ECO:0007669"/>
    <property type="project" value="UniProtKB-ARBA"/>
</dbReference>
<protein>
    <submittedName>
        <fullName evidence="5">Glycoside hydrolase family 43 protein</fullName>
    </submittedName>
</protein>
<dbReference type="CDD" id="cd18617">
    <property type="entry name" value="GH43_XynB-like"/>
    <property type="match status" value="1"/>
</dbReference>
<dbReference type="Gene3D" id="2.60.120.200">
    <property type="match status" value="1"/>
</dbReference>
<dbReference type="SUPFAM" id="SSF75005">
    <property type="entry name" value="Arabinanase/levansucrase/invertase"/>
    <property type="match status" value="1"/>
</dbReference>
<dbReference type="GO" id="GO:0005975">
    <property type="term" value="P:carbohydrate metabolic process"/>
    <property type="evidence" value="ECO:0007669"/>
    <property type="project" value="UniProtKB-ARBA"/>
</dbReference>
<sequence length="512" mass="55962">MQYENPVLPGTHPDPTVCRVGDDYYLATSSFEYFPGVPLYHSNDLVSWEHIGHALDRESQLDLEDIESSDGIYAPTLRHHEGTFYLVTTLVGGEGNFVVTADDPAGEWSDPVSLDAPGFDPDLFFEGDTAYLSYAAGPTLPETTIKNATVDLETGDVGEPQELWEGIEGTFCEAPHLYEVDGTYYLLTAEGGTHVNHMVVAARADDPMGPFEPCPRNPILSHRGHPMRSIDATGHGDLVDAPDGSWWLVFLGIRQRGGHPGWHHLGRETFLAPVEWDGGWPVVNGGDPVEIETTVDSLPGEGTPRPSAPARATREAFDGERLDGAFEYRRNPDADAYSLDGEELTLRPRTTSLDEPGATFVGRRQAQFDCRVEADIAFDPDPGEEAGLALIADERHHYEIGIAGREGNPIAFVRLRVGDLCDVVAERPVEGTDHRLAVDATAEAYRFRIGTDDEGTEELASAATRYLATEVTGCFTGVYVGPYATGSSDARSDDREGERAARFERFAYEPSE</sequence>
<evidence type="ECO:0000256" key="1">
    <source>
        <dbReference type="ARBA" id="ARBA00009865"/>
    </source>
</evidence>
<accession>A0ABD5VA98</accession>
<keyword evidence="6" id="KW-1185">Reference proteome</keyword>
<evidence type="ECO:0000313" key="6">
    <source>
        <dbReference type="Proteomes" id="UP001596312"/>
    </source>
</evidence>
<dbReference type="EMBL" id="JBHSXQ010000004">
    <property type="protein sequence ID" value="MFC6906616.1"/>
    <property type="molecule type" value="Genomic_DNA"/>
</dbReference>
<dbReference type="Pfam" id="PF17851">
    <property type="entry name" value="GH43_C2"/>
    <property type="match status" value="1"/>
</dbReference>
<evidence type="ECO:0000256" key="3">
    <source>
        <dbReference type="ARBA" id="ARBA00023295"/>
    </source>
</evidence>
<proteinExistence type="inferred from homology"/>
<comment type="similarity">
    <text evidence="1">Belongs to the glycosyl hydrolase 43 family.</text>
</comment>
<name>A0ABD5VA98_9EURY</name>
<reference evidence="5 6" key="1">
    <citation type="journal article" date="2019" name="Int. J. Syst. Evol. Microbiol.">
        <title>The Global Catalogue of Microorganisms (GCM) 10K type strain sequencing project: providing services to taxonomists for standard genome sequencing and annotation.</title>
        <authorList>
            <consortium name="The Broad Institute Genomics Platform"/>
            <consortium name="The Broad Institute Genome Sequencing Center for Infectious Disease"/>
            <person name="Wu L."/>
            <person name="Ma J."/>
        </authorList>
    </citation>
    <scope>NUCLEOTIDE SEQUENCE [LARGE SCALE GENOMIC DNA]</scope>
    <source>
        <strain evidence="5 6">CGMCC 1.3240</strain>
    </source>
</reference>
<feature type="domain" description="Beta-xylosidase C-terminal Concanavalin A-like" evidence="4">
    <location>
        <begin position="314"/>
        <end position="509"/>
    </location>
</feature>
<comment type="caution">
    <text evidence="5">The sequence shown here is derived from an EMBL/GenBank/DDBJ whole genome shotgun (WGS) entry which is preliminary data.</text>
</comment>
<dbReference type="SUPFAM" id="SSF49899">
    <property type="entry name" value="Concanavalin A-like lectins/glucanases"/>
    <property type="match status" value="1"/>
</dbReference>
<organism evidence="5 6">
    <name type="scientific">Halalkalicoccus tibetensis</name>
    <dbReference type="NCBI Taxonomy" id="175632"/>
    <lineage>
        <taxon>Archaea</taxon>
        <taxon>Methanobacteriati</taxon>
        <taxon>Methanobacteriota</taxon>
        <taxon>Stenosarchaea group</taxon>
        <taxon>Halobacteria</taxon>
        <taxon>Halobacteriales</taxon>
        <taxon>Halococcaceae</taxon>
        <taxon>Halalkalicoccus</taxon>
    </lineage>
</organism>
<evidence type="ECO:0000259" key="4">
    <source>
        <dbReference type="Pfam" id="PF17851"/>
    </source>
</evidence>
<dbReference type="PANTHER" id="PTHR42812:SF12">
    <property type="entry name" value="BETA-XYLOSIDASE-RELATED"/>
    <property type="match status" value="1"/>
</dbReference>
<dbReference type="RefSeq" id="WP_340605186.1">
    <property type="nucleotide sequence ID" value="NZ_JBBMXV010000004.1"/>
</dbReference>
<dbReference type="AlphaFoldDB" id="A0ABD5VA98"/>
<dbReference type="PANTHER" id="PTHR42812">
    <property type="entry name" value="BETA-XYLOSIDASE"/>
    <property type="match status" value="1"/>
</dbReference>